<feature type="domain" description="PurE" evidence="1">
    <location>
        <begin position="87"/>
        <end position="219"/>
    </location>
</feature>
<reference evidence="2 3" key="1">
    <citation type="submission" date="2019-07" db="EMBL/GenBank/DDBJ databases">
        <title>Genome sequencing for Formosa sp. PS13.</title>
        <authorList>
            <person name="Park S.-J."/>
        </authorList>
    </citation>
    <scope>NUCLEOTIDE SEQUENCE [LARGE SCALE GENOMIC DNA]</scope>
    <source>
        <strain evidence="2 3">PS13</strain>
    </source>
</reference>
<sequence>MDKAFIIDKDRKQRLGFEEVIYGASKSTALLSELLEDYSEKNKNVLITKLQQEKAIVLLNVYRTAFYDDESGIFMLYPINKIENHNAKVGIVSAGSSDIGVANEAYYTLEYMGVKSHVIHDVGVAGLHRLLSKIELLKTFDILIIVAGFEGALPTVVGGLLPQPIIAVPTSVGYGSAKHGETALHAMLTSCANGITVVNIDNGYGAAMSAFRMLKLVENQ</sequence>
<dbReference type="RefSeq" id="WP_143382071.1">
    <property type="nucleotide sequence ID" value="NZ_CP041637.1"/>
</dbReference>
<dbReference type="OrthoDB" id="9782511at2"/>
<dbReference type="PANTHER" id="PTHR43064">
    <property type="entry name" value="PHOSPHORIBOSYLAMINOIMIDAZOLE CARBOXYLASE-RELATED"/>
    <property type="match status" value="1"/>
</dbReference>
<dbReference type="SMART" id="SM01001">
    <property type="entry name" value="AIRC"/>
    <property type="match status" value="1"/>
</dbReference>
<dbReference type="Pfam" id="PF00731">
    <property type="entry name" value="AIRC"/>
    <property type="match status" value="1"/>
</dbReference>
<dbReference type="PANTHER" id="PTHR43064:SF1">
    <property type="entry name" value="SLL1489 PROTEIN"/>
    <property type="match status" value="1"/>
</dbReference>
<protein>
    <submittedName>
        <fullName evidence="2">Nickel pincer cofactor biosynthesis protein LarB</fullName>
    </submittedName>
</protein>
<evidence type="ECO:0000313" key="3">
    <source>
        <dbReference type="Proteomes" id="UP000319209"/>
    </source>
</evidence>
<dbReference type="KEGG" id="fop:FNB79_14675"/>
<dbReference type="Gene3D" id="3.40.50.1970">
    <property type="match status" value="1"/>
</dbReference>
<evidence type="ECO:0000259" key="1">
    <source>
        <dbReference type="SMART" id="SM01001"/>
    </source>
</evidence>
<dbReference type="GO" id="GO:0016787">
    <property type="term" value="F:hydrolase activity"/>
    <property type="evidence" value="ECO:0007669"/>
    <property type="project" value="InterPro"/>
</dbReference>
<dbReference type="AlphaFoldDB" id="A0A516GUG5"/>
<organism evidence="2 3">
    <name type="scientific">Formosa sediminum</name>
    <dbReference type="NCBI Taxonomy" id="2594004"/>
    <lineage>
        <taxon>Bacteria</taxon>
        <taxon>Pseudomonadati</taxon>
        <taxon>Bacteroidota</taxon>
        <taxon>Flavobacteriia</taxon>
        <taxon>Flavobacteriales</taxon>
        <taxon>Flavobacteriaceae</taxon>
        <taxon>Formosa</taxon>
    </lineage>
</organism>
<name>A0A516GUG5_9FLAO</name>
<keyword evidence="3" id="KW-1185">Reference proteome</keyword>
<accession>A0A516GUG5</accession>
<dbReference type="InterPro" id="IPR000031">
    <property type="entry name" value="PurE_dom"/>
</dbReference>
<gene>
    <name evidence="2" type="primary">larB</name>
    <name evidence="2" type="ORF">FNB79_14675</name>
</gene>
<dbReference type="Proteomes" id="UP000319209">
    <property type="component" value="Chromosome"/>
</dbReference>
<dbReference type="SUPFAM" id="SSF52255">
    <property type="entry name" value="N5-CAIR mutase (phosphoribosylaminoimidazole carboxylase, PurE)"/>
    <property type="match status" value="1"/>
</dbReference>
<dbReference type="GO" id="GO:0006189">
    <property type="term" value="P:'de novo' IMP biosynthetic process"/>
    <property type="evidence" value="ECO:0007669"/>
    <property type="project" value="InterPro"/>
</dbReference>
<dbReference type="InterPro" id="IPR039476">
    <property type="entry name" value="P2CMN_synthase_LarB"/>
</dbReference>
<evidence type="ECO:0000313" key="2">
    <source>
        <dbReference type="EMBL" id="QDO95163.1"/>
    </source>
</evidence>
<proteinExistence type="predicted"/>
<dbReference type="NCBIfam" id="NF033503">
    <property type="entry name" value="LarB"/>
    <property type="match status" value="1"/>
</dbReference>
<dbReference type="EMBL" id="CP041637">
    <property type="protein sequence ID" value="QDO95163.1"/>
    <property type="molecule type" value="Genomic_DNA"/>
</dbReference>